<comment type="caution">
    <text evidence="4">The sequence shown here is derived from an EMBL/GenBank/DDBJ whole genome shotgun (WGS) entry which is preliminary data.</text>
</comment>
<dbReference type="PANTHER" id="PTHR33408:SF4">
    <property type="entry name" value="TRANSPOSASE DDE DOMAIN-CONTAINING PROTEIN"/>
    <property type="match status" value="1"/>
</dbReference>
<proteinExistence type="predicted"/>
<reference evidence="4 5" key="1">
    <citation type="submission" date="2018-02" db="EMBL/GenBank/DDBJ databases">
        <title>8 Nocardia nova and 1 Nocardia cyriacigeorgica strain used for evolution to TMP-SMX.</title>
        <authorList>
            <person name="Mehta H."/>
            <person name="Weng J."/>
            <person name="Shamoo Y."/>
        </authorList>
    </citation>
    <scope>NUCLEOTIDE SEQUENCE [LARGE SCALE GENOMIC DNA]</scope>
    <source>
        <strain evidence="4 5">MDA3139</strain>
    </source>
</reference>
<accession>A0A2S6AKQ3</accession>
<evidence type="ECO:0000313" key="4">
    <source>
        <dbReference type="EMBL" id="PPJ35807.1"/>
    </source>
</evidence>
<feature type="region of interest" description="Disordered" evidence="1">
    <location>
        <begin position="165"/>
        <end position="191"/>
    </location>
</feature>
<feature type="domain" description="Transposase InsH N-terminal" evidence="2">
    <location>
        <begin position="13"/>
        <end position="105"/>
    </location>
</feature>
<feature type="domain" description="Transposase DDE" evidence="3">
    <location>
        <begin position="451"/>
        <end position="514"/>
    </location>
</feature>
<evidence type="ECO:0000259" key="3">
    <source>
        <dbReference type="Pfam" id="PF13751"/>
    </source>
</evidence>
<dbReference type="InterPro" id="IPR008490">
    <property type="entry name" value="Transposase_InsH_N"/>
</dbReference>
<dbReference type="PANTHER" id="PTHR33408">
    <property type="entry name" value="TRANSPOSASE"/>
    <property type="match status" value="1"/>
</dbReference>
<dbReference type="InterPro" id="IPR025668">
    <property type="entry name" value="Tnp_DDE_dom"/>
</dbReference>
<evidence type="ECO:0000313" key="5">
    <source>
        <dbReference type="Proteomes" id="UP000239874"/>
    </source>
</evidence>
<evidence type="ECO:0000256" key="1">
    <source>
        <dbReference type="SAM" id="MobiDB-lite"/>
    </source>
</evidence>
<feature type="region of interest" description="Disordered" evidence="1">
    <location>
        <begin position="434"/>
        <end position="462"/>
    </location>
</feature>
<dbReference type="AlphaFoldDB" id="A0A2S6AKQ3"/>
<sequence>MLRDQPMLLPADMHEWLPQDHLAWFVLDTVEALDTTGLERATRRRGGAGAAGYDPRMLLALMVYAYCQGVRSSRQIERMCTTDVAFRVLCAQDGPDHTTIARFRAEAREVFSDLFSQVLMVAAQAGLCRFGTVAIDGTKIAANASIDANRGREWFDRQVGAIVAESETTDQAEDADKQDSGSGVDRVPAALGDRTRRTLRIRQAAQELQERHQRLDKAAEQREAAAIARRQRSEQGMPVVGRIPEGPHRLPEARAHLAREIAAHQKKLDRYAALIAAGKKPMGRPPVPMEDSTRVQRARKVVANAERAAAAAAGQRVAEGKTLPKVVANTTDPQSRVMPTRKGFLQGYNAQVAVTGDQFIIAAQVGQSTNDQACFLPMMQAAQDIAARMFAVTANVDHVIGTVLADAGYSSDANLNAAGPDRLIALGKDRDQALAASTEPAAGPPPRDATPREANRHRLRTTEGRALYKRRGATVEPGIGNLKKILDRFSRRGLDNATSELHLAATAFNLMKIHRATIAT</sequence>
<dbReference type="Pfam" id="PF05598">
    <property type="entry name" value="DUF772"/>
    <property type="match status" value="1"/>
</dbReference>
<dbReference type="Proteomes" id="UP000239874">
    <property type="component" value="Unassembled WGS sequence"/>
</dbReference>
<protein>
    <submittedName>
        <fullName evidence="4">IS256 family transposase</fullName>
    </submittedName>
</protein>
<dbReference type="EMBL" id="PSZC01000018">
    <property type="protein sequence ID" value="PPJ35807.1"/>
    <property type="molecule type" value="Genomic_DNA"/>
</dbReference>
<name>A0A2S6AKQ3_9NOCA</name>
<dbReference type="Pfam" id="PF13751">
    <property type="entry name" value="DDE_Tnp_1_6"/>
    <property type="match status" value="1"/>
</dbReference>
<organism evidence="4 5">
    <name type="scientific">Nocardia nova</name>
    <dbReference type="NCBI Taxonomy" id="37330"/>
    <lineage>
        <taxon>Bacteria</taxon>
        <taxon>Bacillati</taxon>
        <taxon>Actinomycetota</taxon>
        <taxon>Actinomycetes</taxon>
        <taxon>Mycobacteriales</taxon>
        <taxon>Nocardiaceae</taxon>
        <taxon>Nocardia</taxon>
    </lineage>
</organism>
<gene>
    <name evidence="4" type="ORF">C5E45_23620</name>
</gene>
<feature type="region of interest" description="Disordered" evidence="1">
    <location>
        <begin position="225"/>
        <end position="246"/>
    </location>
</feature>
<evidence type="ECO:0000259" key="2">
    <source>
        <dbReference type="Pfam" id="PF05598"/>
    </source>
</evidence>
<feature type="compositionally biased region" description="Basic and acidic residues" evidence="1">
    <location>
        <begin position="449"/>
        <end position="462"/>
    </location>
</feature>